<feature type="region of interest" description="Disordered" evidence="1">
    <location>
        <begin position="265"/>
        <end position="306"/>
    </location>
</feature>
<feature type="compositionally biased region" description="Polar residues" evidence="1">
    <location>
        <begin position="65"/>
        <end position="77"/>
    </location>
</feature>
<protein>
    <submittedName>
        <fullName evidence="3">Uncharacterized protein</fullName>
    </submittedName>
</protein>
<accession>A0A1I8BN43</accession>
<reference evidence="3" key="1">
    <citation type="submission" date="2016-11" db="UniProtKB">
        <authorList>
            <consortium name="WormBaseParasite"/>
        </authorList>
    </citation>
    <scope>IDENTIFICATION</scope>
</reference>
<feature type="compositionally biased region" description="Polar residues" evidence="1">
    <location>
        <begin position="121"/>
        <end position="134"/>
    </location>
</feature>
<dbReference type="WBParaSite" id="MhA1_Contig325.frz3.gene30">
    <property type="protein sequence ID" value="MhA1_Contig325.frz3.gene30"/>
    <property type="gene ID" value="MhA1_Contig325.frz3.gene30"/>
</dbReference>
<feature type="compositionally biased region" description="Polar residues" evidence="1">
    <location>
        <begin position="265"/>
        <end position="277"/>
    </location>
</feature>
<feature type="compositionally biased region" description="Low complexity" evidence="1">
    <location>
        <begin position="293"/>
        <end position="306"/>
    </location>
</feature>
<feature type="compositionally biased region" description="Pro residues" evidence="1">
    <location>
        <begin position="138"/>
        <end position="149"/>
    </location>
</feature>
<proteinExistence type="predicted"/>
<keyword evidence="2" id="KW-1185">Reference proteome</keyword>
<evidence type="ECO:0000313" key="3">
    <source>
        <dbReference type="WBParaSite" id="MhA1_Contig325.frz3.gene30"/>
    </source>
</evidence>
<feature type="compositionally biased region" description="Gly residues" evidence="1">
    <location>
        <begin position="83"/>
        <end position="98"/>
    </location>
</feature>
<evidence type="ECO:0000256" key="1">
    <source>
        <dbReference type="SAM" id="MobiDB-lite"/>
    </source>
</evidence>
<feature type="compositionally biased region" description="Acidic residues" evidence="1">
    <location>
        <begin position="1"/>
        <end position="24"/>
    </location>
</feature>
<feature type="region of interest" description="Disordered" evidence="1">
    <location>
        <begin position="1"/>
        <end position="193"/>
    </location>
</feature>
<dbReference type="Proteomes" id="UP000095281">
    <property type="component" value="Unplaced"/>
</dbReference>
<evidence type="ECO:0000313" key="2">
    <source>
        <dbReference type="Proteomes" id="UP000095281"/>
    </source>
</evidence>
<feature type="compositionally biased region" description="Polar residues" evidence="1">
    <location>
        <begin position="102"/>
        <end position="111"/>
    </location>
</feature>
<feature type="compositionally biased region" description="Basic and acidic residues" evidence="1">
    <location>
        <begin position="39"/>
        <end position="56"/>
    </location>
</feature>
<sequence>MTDENAENPQDENEENNGVDGEDQVIDKNKPGKSGLPGKDAKSGQQDKNKKDEKVQKGGIEQKGTKTGTNDGLNTEKNTNQPGGQGTGQIGQQQGQGIGQPNVNPNSNIPYSPTVYPNGLPGQSQQTNINPTNLNPFNPSPVNPIPNPVYPQQTNNPYPTNPPPIYPQYPPANQQQPYSPPSGFGASNSLNDIDDDPFGFGITLQRQQQQQYSPYSQYAQQNQNIPQQYNPPNNFYSNNLGGFGNTGNRVAGQTNVPPEQRSQLPMIVSGSNSNNGLQRDASFGRGRRSDDYQQQQPAQQQQQMPAMPTVCFRPSPETHDIASWFQNITNEINSNPQKFQPVQDNGLSNILQQLALNGGIPEICTKIQQNIPTNGFQQGILVRKKRSNGRG</sequence>
<feature type="compositionally biased region" description="Pro residues" evidence="1">
    <location>
        <begin position="159"/>
        <end position="170"/>
    </location>
</feature>
<name>A0A1I8BN43_MELHA</name>
<dbReference type="AlphaFoldDB" id="A0A1I8BN43"/>
<organism evidence="2 3">
    <name type="scientific">Meloidogyne hapla</name>
    <name type="common">Root-knot nematode worm</name>
    <dbReference type="NCBI Taxonomy" id="6305"/>
    <lineage>
        <taxon>Eukaryota</taxon>
        <taxon>Metazoa</taxon>
        <taxon>Ecdysozoa</taxon>
        <taxon>Nematoda</taxon>
        <taxon>Chromadorea</taxon>
        <taxon>Rhabditida</taxon>
        <taxon>Tylenchina</taxon>
        <taxon>Tylenchomorpha</taxon>
        <taxon>Tylenchoidea</taxon>
        <taxon>Meloidogynidae</taxon>
        <taxon>Meloidogyninae</taxon>
        <taxon>Meloidogyne</taxon>
    </lineage>
</organism>